<dbReference type="SUPFAM" id="SSF48452">
    <property type="entry name" value="TPR-like"/>
    <property type="match status" value="1"/>
</dbReference>
<feature type="domain" description="Cdc23" evidence="9">
    <location>
        <begin position="18"/>
        <end position="296"/>
    </location>
</feature>
<sequence>MKQSNTSPEGELPIALDQVRVDVQRTYFECQIRGLTQSCKWLGDIICALDENVDDETSSSWNCCETDVPWTTIPKEHMAKFLFARSLFDSREYDHCAQLLSTCVNPFVRASDGSKSLSSCHPLVCFLYVYSRYMACERRKANDEVELRRVFEPDGSAKPSQVALTRARKELAALRREIETYVKIDTLEEKQTSQKTSSPEEVHYDPFVLYVCALVYCRLGMEPIAIKLLVLAVRLNSCLWPAWFELSQLIKDREQLNSIKLPCGSKAWMNYFFEVKVFLKIHESERALNILQRLSNSGFSASGNLQAEIGLAYDGLRDMVMAATQFKQLFTTFPCRLDNVDAYSNVLFVREESAELAYLAHHCVELDKYRPETCCVVGNFFSLRGQHDKAVLYFQRALKLRPSYSLVWTLVGHEYTELRNTNAAVHAYRQAIAHNRHDFRAWYGLGQMYEILDLPSFALYYYRQAQYLAPTDSRLIVALGEIYERLNRVDEAKKCYWRAYCVGDIEGSALVRLAQCFVQCNEDAEAAAAYTEFIKLCEHNGVHSQAELAKAYNYLAAYHLLMGHFEDATAAANKCLEFPETREEAKAMFRQIASWAADSGLVRADGLSDDPSSTANDLSDDAVMDNSRKDALWDDLQPQPRTTSDDASLAPLPSDRPEAKVDPQCSAVTCSQASDTTETKNMDYAAVALLALLDFADSTNNTNTTAAEDHPPLQPLSAATTQSTPASDSPTHPHAPRQRRVARSRVWDDLLTTRSPIDLSVGDHPSAGSSTDLVTHETVVPTESSQSVPETNASETTTGGEDTEESMRLSDAD</sequence>
<keyword evidence="3" id="KW-0498">Mitosis</keyword>
<evidence type="ECO:0000256" key="5">
    <source>
        <dbReference type="ARBA" id="ARBA00022803"/>
    </source>
</evidence>
<dbReference type="InterPro" id="IPR011990">
    <property type="entry name" value="TPR-like_helical_dom_sf"/>
</dbReference>
<evidence type="ECO:0000256" key="3">
    <source>
        <dbReference type="ARBA" id="ARBA00022776"/>
    </source>
</evidence>
<dbReference type="GO" id="GO:0031145">
    <property type="term" value="P:anaphase-promoting complex-dependent catabolic process"/>
    <property type="evidence" value="ECO:0007669"/>
    <property type="project" value="TreeGrafter"/>
</dbReference>
<evidence type="ECO:0000259" key="9">
    <source>
        <dbReference type="Pfam" id="PF04049"/>
    </source>
</evidence>
<evidence type="ECO:0000256" key="1">
    <source>
        <dbReference type="ARBA" id="ARBA00022618"/>
    </source>
</evidence>
<name>A0A504YBY6_FASGI</name>
<keyword evidence="5 7" id="KW-0802">TPR repeat</keyword>
<dbReference type="SUPFAM" id="SSF81901">
    <property type="entry name" value="HCP-like"/>
    <property type="match status" value="1"/>
</dbReference>
<feature type="compositionally biased region" description="Basic residues" evidence="8">
    <location>
        <begin position="734"/>
        <end position="743"/>
    </location>
</feature>
<dbReference type="Pfam" id="PF13181">
    <property type="entry name" value="TPR_8"/>
    <property type="match status" value="2"/>
</dbReference>
<keyword evidence="2" id="KW-0677">Repeat</keyword>
<keyword evidence="6" id="KW-0131">Cell cycle</keyword>
<dbReference type="OrthoDB" id="10262026at2759"/>
<keyword evidence="4" id="KW-0833">Ubl conjugation pathway</keyword>
<reference evidence="10 11" key="1">
    <citation type="submission" date="2019-04" db="EMBL/GenBank/DDBJ databases">
        <title>Annotation for the trematode Fasciola gigantica.</title>
        <authorList>
            <person name="Choi Y.-J."/>
        </authorList>
    </citation>
    <scope>NUCLEOTIDE SEQUENCE [LARGE SCALE GENOMIC DNA]</scope>
    <source>
        <strain evidence="10">Uganda_cow_1</strain>
    </source>
</reference>
<dbReference type="GO" id="GO:0016567">
    <property type="term" value="P:protein ubiquitination"/>
    <property type="evidence" value="ECO:0007669"/>
    <property type="project" value="TreeGrafter"/>
</dbReference>
<dbReference type="InterPro" id="IPR019734">
    <property type="entry name" value="TPR_rpt"/>
</dbReference>
<gene>
    <name evidence="10" type="ORF">FGIG_06656</name>
</gene>
<evidence type="ECO:0000256" key="8">
    <source>
        <dbReference type="SAM" id="MobiDB-lite"/>
    </source>
</evidence>
<keyword evidence="1" id="KW-0132">Cell division</keyword>
<dbReference type="SMART" id="SM00028">
    <property type="entry name" value="TPR"/>
    <property type="match status" value="6"/>
</dbReference>
<dbReference type="GO" id="GO:0045842">
    <property type="term" value="P:positive regulation of mitotic metaphase/anaphase transition"/>
    <property type="evidence" value="ECO:0007669"/>
    <property type="project" value="TreeGrafter"/>
</dbReference>
<dbReference type="Pfam" id="PF04049">
    <property type="entry name" value="ANAPC8"/>
    <property type="match status" value="1"/>
</dbReference>
<feature type="repeat" description="TPR" evidence="7">
    <location>
        <begin position="439"/>
        <end position="472"/>
    </location>
</feature>
<dbReference type="PANTHER" id="PTHR12558:SF10">
    <property type="entry name" value="CELL DIVISION CYCLE PROTEIN 23 HOMOLOG"/>
    <property type="match status" value="1"/>
</dbReference>
<evidence type="ECO:0000256" key="6">
    <source>
        <dbReference type="ARBA" id="ARBA00023306"/>
    </source>
</evidence>
<dbReference type="GO" id="GO:0005680">
    <property type="term" value="C:anaphase-promoting complex"/>
    <property type="evidence" value="ECO:0007669"/>
    <property type="project" value="InterPro"/>
</dbReference>
<dbReference type="GO" id="GO:0051301">
    <property type="term" value="P:cell division"/>
    <property type="evidence" value="ECO:0007669"/>
    <property type="project" value="UniProtKB-KW"/>
</dbReference>
<feature type="region of interest" description="Disordered" evidence="8">
    <location>
        <begin position="631"/>
        <end position="665"/>
    </location>
</feature>
<evidence type="ECO:0000256" key="4">
    <source>
        <dbReference type="ARBA" id="ARBA00022786"/>
    </source>
</evidence>
<proteinExistence type="predicted"/>
<evidence type="ECO:0000313" key="11">
    <source>
        <dbReference type="Proteomes" id="UP000316759"/>
    </source>
</evidence>
<dbReference type="Gene3D" id="1.25.40.10">
    <property type="entry name" value="Tetratricopeptide repeat domain"/>
    <property type="match status" value="2"/>
</dbReference>
<feature type="repeat" description="TPR" evidence="7">
    <location>
        <begin position="371"/>
        <end position="404"/>
    </location>
</feature>
<dbReference type="AlphaFoldDB" id="A0A504YBY6"/>
<keyword evidence="11" id="KW-1185">Reference proteome</keyword>
<feature type="compositionally biased region" description="Polar residues" evidence="8">
    <location>
        <begin position="717"/>
        <end position="730"/>
    </location>
</feature>
<dbReference type="PROSITE" id="PS50005">
    <property type="entry name" value="TPR"/>
    <property type="match status" value="3"/>
</dbReference>
<protein>
    <submittedName>
        <fullName evidence="10">Anaphase-promoting complex subunit 8</fullName>
    </submittedName>
</protein>
<evidence type="ECO:0000256" key="2">
    <source>
        <dbReference type="ARBA" id="ARBA00022737"/>
    </source>
</evidence>
<dbReference type="InterPro" id="IPR007192">
    <property type="entry name" value="APC8"/>
</dbReference>
<organism evidence="10 11">
    <name type="scientific">Fasciola gigantica</name>
    <name type="common">Giant liver fluke</name>
    <dbReference type="NCBI Taxonomy" id="46835"/>
    <lineage>
        <taxon>Eukaryota</taxon>
        <taxon>Metazoa</taxon>
        <taxon>Spiralia</taxon>
        <taxon>Lophotrochozoa</taxon>
        <taxon>Platyhelminthes</taxon>
        <taxon>Trematoda</taxon>
        <taxon>Digenea</taxon>
        <taxon>Plagiorchiida</taxon>
        <taxon>Echinostomata</taxon>
        <taxon>Echinostomatoidea</taxon>
        <taxon>Fasciolidae</taxon>
        <taxon>Fasciola</taxon>
    </lineage>
</organism>
<dbReference type="Proteomes" id="UP000316759">
    <property type="component" value="Unassembled WGS sequence"/>
</dbReference>
<evidence type="ECO:0000256" key="7">
    <source>
        <dbReference type="PROSITE-ProRule" id="PRU00339"/>
    </source>
</evidence>
<dbReference type="PANTHER" id="PTHR12558">
    <property type="entry name" value="CELL DIVISION CYCLE 16,23,27"/>
    <property type="match status" value="1"/>
</dbReference>
<feature type="compositionally biased region" description="Polar residues" evidence="8">
    <location>
        <begin position="781"/>
        <end position="794"/>
    </location>
</feature>
<dbReference type="Pfam" id="PF13432">
    <property type="entry name" value="TPR_16"/>
    <property type="match status" value="1"/>
</dbReference>
<accession>A0A504YBY6</accession>
<comment type="caution">
    <text evidence="10">The sequence shown here is derived from an EMBL/GenBank/DDBJ whole genome shotgun (WGS) entry which is preliminary data.</text>
</comment>
<evidence type="ECO:0000313" key="10">
    <source>
        <dbReference type="EMBL" id="TPP58051.1"/>
    </source>
</evidence>
<feature type="repeat" description="TPR" evidence="7">
    <location>
        <begin position="405"/>
        <end position="438"/>
    </location>
</feature>
<feature type="region of interest" description="Disordered" evidence="8">
    <location>
        <begin position="702"/>
        <end position="813"/>
    </location>
</feature>
<dbReference type="STRING" id="46835.A0A504YBY6"/>
<dbReference type="EMBL" id="SUNJ01012444">
    <property type="protein sequence ID" value="TPP58051.1"/>
    <property type="molecule type" value="Genomic_DNA"/>
</dbReference>